<proteinExistence type="predicted"/>
<accession>A0AAV4I038</accession>
<dbReference type="Proteomes" id="UP000762676">
    <property type="component" value="Unassembled WGS sequence"/>
</dbReference>
<organism evidence="1 2">
    <name type="scientific">Elysia marginata</name>
    <dbReference type="NCBI Taxonomy" id="1093978"/>
    <lineage>
        <taxon>Eukaryota</taxon>
        <taxon>Metazoa</taxon>
        <taxon>Spiralia</taxon>
        <taxon>Lophotrochozoa</taxon>
        <taxon>Mollusca</taxon>
        <taxon>Gastropoda</taxon>
        <taxon>Heterobranchia</taxon>
        <taxon>Euthyneura</taxon>
        <taxon>Panpulmonata</taxon>
        <taxon>Sacoglossa</taxon>
        <taxon>Placobranchoidea</taxon>
        <taxon>Plakobranchidae</taxon>
        <taxon>Elysia</taxon>
    </lineage>
</organism>
<keyword evidence="2" id="KW-1185">Reference proteome</keyword>
<reference evidence="1 2" key="1">
    <citation type="journal article" date="2021" name="Elife">
        <title>Chloroplast acquisition without the gene transfer in kleptoplastic sea slugs, Plakobranchus ocellatus.</title>
        <authorList>
            <person name="Maeda T."/>
            <person name="Takahashi S."/>
            <person name="Yoshida T."/>
            <person name="Shimamura S."/>
            <person name="Takaki Y."/>
            <person name="Nagai Y."/>
            <person name="Toyoda A."/>
            <person name="Suzuki Y."/>
            <person name="Arimoto A."/>
            <person name="Ishii H."/>
            <person name="Satoh N."/>
            <person name="Nishiyama T."/>
            <person name="Hasebe M."/>
            <person name="Maruyama T."/>
            <person name="Minagawa J."/>
            <person name="Obokata J."/>
            <person name="Shigenobu S."/>
        </authorList>
    </citation>
    <scope>NUCLEOTIDE SEQUENCE [LARGE SCALE GENOMIC DNA]</scope>
</reference>
<dbReference type="AlphaFoldDB" id="A0AAV4I038"/>
<sequence length="76" mass="8021">MHLANERVEGHVVAPCEEGSPGLVKRQTVSASKDQDAACGMSARGCPGTKGVKGIYYSWGLLAKSGNHFLRTPGSY</sequence>
<evidence type="ECO:0000313" key="1">
    <source>
        <dbReference type="EMBL" id="GFS03853.1"/>
    </source>
</evidence>
<evidence type="ECO:0000313" key="2">
    <source>
        <dbReference type="Proteomes" id="UP000762676"/>
    </source>
</evidence>
<dbReference type="EMBL" id="BMAT01005992">
    <property type="protein sequence ID" value="GFS03853.1"/>
    <property type="molecule type" value="Genomic_DNA"/>
</dbReference>
<gene>
    <name evidence="1" type="ORF">ElyMa_002897500</name>
</gene>
<protein>
    <submittedName>
        <fullName evidence="1">Uncharacterized protein</fullName>
    </submittedName>
</protein>
<name>A0AAV4I038_9GAST</name>
<comment type="caution">
    <text evidence="1">The sequence shown here is derived from an EMBL/GenBank/DDBJ whole genome shotgun (WGS) entry which is preliminary data.</text>
</comment>